<dbReference type="Proteomes" id="UP000241118">
    <property type="component" value="Unassembled WGS sequence"/>
</dbReference>
<dbReference type="OrthoDB" id="9809429at2"/>
<evidence type="ECO:0000313" key="4">
    <source>
        <dbReference type="Proteomes" id="UP000241118"/>
    </source>
</evidence>
<dbReference type="PANTHER" id="PTHR21139:SF2">
    <property type="entry name" value="TRIOSEPHOSPHATE ISOMERASE"/>
    <property type="match status" value="1"/>
</dbReference>
<dbReference type="UniPathway" id="UPA00138"/>
<evidence type="ECO:0000256" key="1">
    <source>
        <dbReference type="ARBA" id="ARBA00023235"/>
    </source>
</evidence>
<dbReference type="RefSeq" id="WP_106619030.1">
    <property type="nucleotide sequence ID" value="NZ_PYAX01000013.1"/>
</dbReference>
<comment type="subcellular location">
    <subcellularLocation>
        <location evidence="2">Cytoplasm</location>
    </subcellularLocation>
</comment>
<dbReference type="CDD" id="cd00311">
    <property type="entry name" value="TIM"/>
    <property type="match status" value="1"/>
</dbReference>
<dbReference type="InterPro" id="IPR000652">
    <property type="entry name" value="Triosephosphate_isomerase"/>
</dbReference>
<dbReference type="EMBL" id="PYAX01000013">
    <property type="protein sequence ID" value="PSL52501.1"/>
    <property type="molecule type" value="Genomic_DNA"/>
</dbReference>
<gene>
    <name evidence="3" type="ORF">B0I31_113174</name>
</gene>
<dbReference type="GO" id="GO:0019563">
    <property type="term" value="P:glycerol catabolic process"/>
    <property type="evidence" value="ECO:0007669"/>
    <property type="project" value="TreeGrafter"/>
</dbReference>
<comment type="similarity">
    <text evidence="2">Belongs to the triosephosphate isomerase family.</text>
</comment>
<name>A0A2P8I209_SACCR</name>
<dbReference type="InterPro" id="IPR035990">
    <property type="entry name" value="TIM_sf"/>
</dbReference>
<keyword evidence="4" id="KW-1185">Reference proteome</keyword>
<organism evidence="3 4">
    <name type="scientific">Saccharothrix carnea</name>
    <dbReference type="NCBI Taxonomy" id="1280637"/>
    <lineage>
        <taxon>Bacteria</taxon>
        <taxon>Bacillati</taxon>
        <taxon>Actinomycetota</taxon>
        <taxon>Actinomycetes</taxon>
        <taxon>Pseudonocardiales</taxon>
        <taxon>Pseudonocardiaceae</taxon>
        <taxon>Saccharothrix</taxon>
    </lineage>
</organism>
<sequence length="246" mass="26199">MGLPSPFTCTNTKVEYNREQLFDWLDHVVLPHAADLARLSFFACVPHPLLIPLMEHLRGSGVAAGAQDCAASGDEVTGEVDADLLAELGCRHVMLGHADRRRVFGEDDVLVARKAEAAARAGITPLVCVGEEDHLPAEAASRHVAAQVRTATSRLPHGRPVVILYEPNWAIGARQGADPHHAATILRALRAATTDLDVRFLYGGAVIPGTYTALRSAGDWDGVAIGRAARDPGMLAEVTAELLARG</sequence>
<keyword evidence="2" id="KW-0963">Cytoplasm</keyword>
<dbReference type="EC" id="5.3.1.1" evidence="2"/>
<dbReference type="GO" id="GO:0046166">
    <property type="term" value="P:glyceraldehyde-3-phosphate biosynthetic process"/>
    <property type="evidence" value="ECO:0007669"/>
    <property type="project" value="TreeGrafter"/>
</dbReference>
<dbReference type="Gene3D" id="3.20.20.70">
    <property type="entry name" value="Aldolase class I"/>
    <property type="match status" value="1"/>
</dbReference>
<dbReference type="InterPro" id="IPR013785">
    <property type="entry name" value="Aldolase_TIM"/>
</dbReference>
<comment type="pathway">
    <text evidence="2">Carbohydrate degradation; glycolysis; D-glyceraldehyde 3-phosphate from glycerone phosphate: step 1/1.</text>
</comment>
<evidence type="ECO:0000256" key="2">
    <source>
        <dbReference type="RuleBase" id="RU363013"/>
    </source>
</evidence>
<dbReference type="SUPFAM" id="SSF51351">
    <property type="entry name" value="Triosephosphate isomerase (TIM)"/>
    <property type="match status" value="1"/>
</dbReference>
<reference evidence="3 4" key="1">
    <citation type="submission" date="2018-03" db="EMBL/GenBank/DDBJ databases">
        <title>Genomic Encyclopedia of Type Strains, Phase III (KMG-III): the genomes of soil and plant-associated and newly described type strains.</title>
        <authorList>
            <person name="Whitman W."/>
        </authorList>
    </citation>
    <scope>NUCLEOTIDE SEQUENCE [LARGE SCALE GENOMIC DNA]</scope>
    <source>
        <strain evidence="3 4">CGMCC 4.7097</strain>
    </source>
</reference>
<comment type="subunit">
    <text evidence="2">Homodimer.</text>
</comment>
<dbReference type="GO" id="GO:0006096">
    <property type="term" value="P:glycolytic process"/>
    <property type="evidence" value="ECO:0007669"/>
    <property type="project" value="UniProtKB-UniPathway"/>
</dbReference>
<dbReference type="GO" id="GO:0005829">
    <property type="term" value="C:cytosol"/>
    <property type="evidence" value="ECO:0007669"/>
    <property type="project" value="TreeGrafter"/>
</dbReference>
<dbReference type="PROSITE" id="PS51440">
    <property type="entry name" value="TIM_2"/>
    <property type="match status" value="1"/>
</dbReference>
<protein>
    <recommendedName>
        <fullName evidence="2">Triosephosphate isomerase</fullName>
        <ecNumber evidence="2">5.3.1.1</ecNumber>
    </recommendedName>
</protein>
<dbReference type="Pfam" id="PF00121">
    <property type="entry name" value="TIM"/>
    <property type="match status" value="1"/>
</dbReference>
<comment type="pathway">
    <text evidence="2">Carbohydrate biosynthesis; gluconeogenesis.</text>
</comment>
<dbReference type="UniPathway" id="UPA00109">
    <property type="reaction ID" value="UER00189"/>
</dbReference>
<keyword evidence="1 2" id="KW-0413">Isomerase</keyword>
<comment type="catalytic activity">
    <reaction evidence="2">
        <text>D-glyceraldehyde 3-phosphate = dihydroxyacetone phosphate</text>
        <dbReference type="Rhea" id="RHEA:18585"/>
        <dbReference type="ChEBI" id="CHEBI:57642"/>
        <dbReference type="ChEBI" id="CHEBI:59776"/>
        <dbReference type="EC" id="5.3.1.1"/>
    </reaction>
</comment>
<evidence type="ECO:0000313" key="3">
    <source>
        <dbReference type="EMBL" id="PSL52501.1"/>
    </source>
</evidence>
<proteinExistence type="inferred from homology"/>
<dbReference type="GO" id="GO:0004807">
    <property type="term" value="F:triose-phosphate isomerase activity"/>
    <property type="evidence" value="ECO:0007669"/>
    <property type="project" value="UniProtKB-EC"/>
</dbReference>
<dbReference type="AlphaFoldDB" id="A0A2P8I209"/>
<keyword evidence="2" id="KW-0312">Gluconeogenesis</keyword>
<accession>A0A2P8I209</accession>
<dbReference type="GO" id="GO:0006094">
    <property type="term" value="P:gluconeogenesis"/>
    <property type="evidence" value="ECO:0007669"/>
    <property type="project" value="UniProtKB-UniPathway"/>
</dbReference>
<comment type="caution">
    <text evidence="3">The sequence shown here is derived from an EMBL/GenBank/DDBJ whole genome shotgun (WGS) entry which is preliminary data.</text>
</comment>
<keyword evidence="2" id="KW-0324">Glycolysis</keyword>
<dbReference type="PANTHER" id="PTHR21139">
    <property type="entry name" value="TRIOSEPHOSPHATE ISOMERASE"/>
    <property type="match status" value="1"/>
</dbReference>